<evidence type="ECO:0000313" key="2">
    <source>
        <dbReference type="Proteomes" id="UP000478052"/>
    </source>
</evidence>
<organism evidence="1 2">
    <name type="scientific">Aphis craccivora</name>
    <name type="common">Cowpea aphid</name>
    <dbReference type="NCBI Taxonomy" id="307492"/>
    <lineage>
        <taxon>Eukaryota</taxon>
        <taxon>Metazoa</taxon>
        <taxon>Ecdysozoa</taxon>
        <taxon>Arthropoda</taxon>
        <taxon>Hexapoda</taxon>
        <taxon>Insecta</taxon>
        <taxon>Pterygota</taxon>
        <taxon>Neoptera</taxon>
        <taxon>Paraneoptera</taxon>
        <taxon>Hemiptera</taxon>
        <taxon>Sternorrhyncha</taxon>
        <taxon>Aphidomorpha</taxon>
        <taxon>Aphidoidea</taxon>
        <taxon>Aphididae</taxon>
        <taxon>Aphidini</taxon>
        <taxon>Aphis</taxon>
        <taxon>Aphis</taxon>
    </lineage>
</organism>
<dbReference type="Proteomes" id="UP000478052">
    <property type="component" value="Unassembled WGS sequence"/>
</dbReference>
<dbReference type="AlphaFoldDB" id="A0A6G0Z9Z1"/>
<sequence length="159" mass="18928">MFQKDLFKCSGLITRPARGYRIIKSPLKCRKITIIQISSQDNFNEGSEKMILRNKALSKCIKNDDMNDYFFPFMRQIAKQNIVYFCLYSITCRNYTSTSNFGDSFRWPSEYPWSWYIIEAKSKHFPTVLQKNRAKQKKKMRKTGIFTQNQFSTKSIFFT</sequence>
<proteinExistence type="predicted"/>
<reference evidence="1 2" key="1">
    <citation type="submission" date="2019-08" db="EMBL/GenBank/DDBJ databases">
        <title>Whole genome of Aphis craccivora.</title>
        <authorList>
            <person name="Voronova N.V."/>
            <person name="Shulinski R.S."/>
            <person name="Bandarenka Y.V."/>
            <person name="Zhorov D.G."/>
            <person name="Warner D."/>
        </authorList>
    </citation>
    <scope>NUCLEOTIDE SEQUENCE [LARGE SCALE GENOMIC DNA]</scope>
    <source>
        <strain evidence="1">180601</strain>
        <tissue evidence="1">Whole Body</tissue>
    </source>
</reference>
<keyword evidence="2" id="KW-1185">Reference proteome</keyword>
<accession>A0A6G0Z9Z1</accession>
<dbReference type="EMBL" id="VUJU01000974">
    <property type="protein sequence ID" value="KAF0767408.1"/>
    <property type="molecule type" value="Genomic_DNA"/>
</dbReference>
<name>A0A6G0Z9Z1_APHCR</name>
<protein>
    <submittedName>
        <fullName evidence="1">Uncharacterized protein</fullName>
    </submittedName>
</protein>
<gene>
    <name evidence="1" type="ORF">FWK35_00007394</name>
</gene>
<comment type="caution">
    <text evidence="1">The sequence shown here is derived from an EMBL/GenBank/DDBJ whole genome shotgun (WGS) entry which is preliminary data.</text>
</comment>
<evidence type="ECO:0000313" key="1">
    <source>
        <dbReference type="EMBL" id="KAF0767408.1"/>
    </source>
</evidence>